<keyword evidence="3" id="KW-1185">Reference proteome</keyword>
<accession>A0ABU6U236</accession>
<dbReference type="Proteomes" id="UP001341840">
    <property type="component" value="Unassembled WGS sequence"/>
</dbReference>
<name>A0ABU6U236_9FABA</name>
<dbReference type="EMBL" id="JASCZI010097039">
    <property type="protein sequence ID" value="MED6154268.1"/>
    <property type="molecule type" value="Genomic_DNA"/>
</dbReference>
<reference evidence="2 3" key="1">
    <citation type="journal article" date="2023" name="Plants (Basel)">
        <title>Bridging the Gap: Combining Genomics and Transcriptomics Approaches to Understand Stylosanthes scabra, an Orphan Legume from the Brazilian Caatinga.</title>
        <authorList>
            <person name="Ferreira-Neto J.R.C."/>
            <person name="da Silva M.D."/>
            <person name="Binneck E."/>
            <person name="de Melo N.F."/>
            <person name="da Silva R.H."/>
            <person name="de Melo A.L.T.M."/>
            <person name="Pandolfi V."/>
            <person name="Bustamante F.O."/>
            <person name="Brasileiro-Vidal A.C."/>
            <person name="Benko-Iseppon A.M."/>
        </authorList>
    </citation>
    <scope>NUCLEOTIDE SEQUENCE [LARGE SCALE GENOMIC DNA]</scope>
    <source>
        <tissue evidence="2">Leaves</tissue>
    </source>
</reference>
<feature type="non-terminal residue" evidence="2">
    <location>
        <position position="80"/>
    </location>
</feature>
<sequence>MDIIIEKMSSERGGSRIPRATRSSSPTDSTVSSATSRPKRHRDLLVLRVLFVSLAEHIPDVSGPTVPRMSSISTPEGPAK</sequence>
<protein>
    <submittedName>
        <fullName evidence="2">Uncharacterized protein</fullName>
    </submittedName>
</protein>
<evidence type="ECO:0000313" key="3">
    <source>
        <dbReference type="Proteomes" id="UP001341840"/>
    </source>
</evidence>
<feature type="region of interest" description="Disordered" evidence="1">
    <location>
        <begin position="59"/>
        <end position="80"/>
    </location>
</feature>
<organism evidence="2 3">
    <name type="scientific">Stylosanthes scabra</name>
    <dbReference type="NCBI Taxonomy" id="79078"/>
    <lineage>
        <taxon>Eukaryota</taxon>
        <taxon>Viridiplantae</taxon>
        <taxon>Streptophyta</taxon>
        <taxon>Embryophyta</taxon>
        <taxon>Tracheophyta</taxon>
        <taxon>Spermatophyta</taxon>
        <taxon>Magnoliopsida</taxon>
        <taxon>eudicotyledons</taxon>
        <taxon>Gunneridae</taxon>
        <taxon>Pentapetalae</taxon>
        <taxon>rosids</taxon>
        <taxon>fabids</taxon>
        <taxon>Fabales</taxon>
        <taxon>Fabaceae</taxon>
        <taxon>Papilionoideae</taxon>
        <taxon>50 kb inversion clade</taxon>
        <taxon>dalbergioids sensu lato</taxon>
        <taxon>Dalbergieae</taxon>
        <taxon>Pterocarpus clade</taxon>
        <taxon>Stylosanthes</taxon>
    </lineage>
</organism>
<gene>
    <name evidence="2" type="ORF">PIB30_110666</name>
</gene>
<feature type="region of interest" description="Disordered" evidence="1">
    <location>
        <begin position="1"/>
        <end position="39"/>
    </location>
</feature>
<feature type="compositionally biased region" description="Basic and acidic residues" evidence="1">
    <location>
        <begin position="1"/>
        <end position="14"/>
    </location>
</feature>
<feature type="compositionally biased region" description="Low complexity" evidence="1">
    <location>
        <begin position="21"/>
        <end position="36"/>
    </location>
</feature>
<comment type="caution">
    <text evidence="2">The sequence shown here is derived from an EMBL/GenBank/DDBJ whole genome shotgun (WGS) entry which is preliminary data.</text>
</comment>
<evidence type="ECO:0000256" key="1">
    <source>
        <dbReference type="SAM" id="MobiDB-lite"/>
    </source>
</evidence>
<evidence type="ECO:0000313" key="2">
    <source>
        <dbReference type="EMBL" id="MED6154268.1"/>
    </source>
</evidence>
<proteinExistence type="predicted"/>